<dbReference type="PANTHER" id="PTHR33223">
    <property type="entry name" value="CCHC-TYPE DOMAIN-CONTAINING PROTEIN"/>
    <property type="match status" value="1"/>
</dbReference>
<feature type="region of interest" description="Disordered" evidence="1">
    <location>
        <begin position="271"/>
        <end position="297"/>
    </location>
</feature>
<keyword evidence="3" id="KW-1185">Reference proteome</keyword>
<protein>
    <recommendedName>
        <fullName evidence="4">Retrotransposon gag domain-containing protein</fullName>
    </recommendedName>
</protein>
<comment type="caution">
    <text evidence="2">The sequence shown here is derived from an EMBL/GenBank/DDBJ whole genome shotgun (WGS) entry which is preliminary data.</text>
</comment>
<evidence type="ECO:0000313" key="3">
    <source>
        <dbReference type="Proteomes" id="UP001454036"/>
    </source>
</evidence>
<dbReference type="Proteomes" id="UP001454036">
    <property type="component" value="Unassembled WGS sequence"/>
</dbReference>
<feature type="compositionally biased region" description="Basic and acidic residues" evidence="1">
    <location>
        <begin position="271"/>
        <end position="287"/>
    </location>
</feature>
<proteinExistence type="predicted"/>
<name>A0AAV3PVU4_LITER</name>
<dbReference type="AlphaFoldDB" id="A0AAV3PVU4"/>
<evidence type="ECO:0008006" key="4">
    <source>
        <dbReference type="Google" id="ProtNLM"/>
    </source>
</evidence>
<organism evidence="2 3">
    <name type="scientific">Lithospermum erythrorhizon</name>
    <name type="common">Purple gromwell</name>
    <name type="synonym">Lithospermum officinale var. erythrorhizon</name>
    <dbReference type="NCBI Taxonomy" id="34254"/>
    <lineage>
        <taxon>Eukaryota</taxon>
        <taxon>Viridiplantae</taxon>
        <taxon>Streptophyta</taxon>
        <taxon>Embryophyta</taxon>
        <taxon>Tracheophyta</taxon>
        <taxon>Spermatophyta</taxon>
        <taxon>Magnoliopsida</taxon>
        <taxon>eudicotyledons</taxon>
        <taxon>Gunneridae</taxon>
        <taxon>Pentapetalae</taxon>
        <taxon>asterids</taxon>
        <taxon>lamiids</taxon>
        <taxon>Boraginales</taxon>
        <taxon>Boraginaceae</taxon>
        <taxon>Boraginoideae</taxon>
        <taxon>Lithospermeae</taxon>
        <taxon>Lithospermum</taxon>
    </lineage>
</organism>
<accession>A0AAV3PVU4</accession>
<dbReference type="PANTHER" id="PTHR33223:SF10">
    <property type="entry name" value="AMINOTRANSFERASE-LIKE PLANT MOBILE DOMAIN-CONTAINING PROTEIN"/>
    <property type="match status" value="1"/>
</dbReference>
<dbReference type="EMBL" id="BAABME010002741">
    <property type="protein sequence ID" value="GAA0155894.1"/>
    <property type="molecule type" value="Genomic_DNA"/>
</dbReference>
<sequence length="309" mass="36245">MPRCQEGSGCRSSTDSVTRAITSNHSTPNCDFGQAMTRWWAALPPANPIVADEDERTLMEIQQNPGETLRSYATRFEEAATNIPSANEKVTMISFFHGLRYGPLKEKRVLESFNVRNELLKLVIQYIRLEEVKTLLEEMAEIRGKKVADEGTHRSPKRTRVWDRLQKPREKEPFKRLRVRSLRREERRIRKPQEPMFNNYTPLRTTVGRVNAQVEDKRIFSRPQKIKALPNRTDQKKYCEYHNDHGQDTDECRVLKEEIERLVRRGHLKEFVKNDRGGSPRRPRELSPRQNPRQRQGVIRACYRGSHEG</sequence>
<evidence type="ECO:0000313" key="2">
    <source>
        <dbReference type="EMBL" id="GAA0155894.1"/>
    </source>
</evidence>
<gene>
    <name evidence="2" type="ORF">LIER_13515</name>
</gene>
<reference evidence="2 3" key="1">
    <citation type="submission" date="2024-01" db="EMBL/GenBank/DDBJ databases">
        <title>The complete chloroplast genome sequence of Lithospermum erythrorhizon: insights into the phylogenetic relationship among Boraginaceae species and the maternal lineages of purple gromwells.</title>
        <authorList>
            <person name="Okada T."/>
            <person name="Watanabe K."/>
        </authorList>
    </citation>
    <scope>NUCLEOTIDE SEQUENCE [LARGE SCALE GENOMIC DNA]</scope>
</reference>
<evidence type="ECO:0000256" key="1">
    <source>
        <dbReference type="SAM" id="MobiDB-lite"/>
    </source>
</evidence>